<evidence type="ECO:0000313" key="1">
    <source>
        <dbReference type="Proteomes" id="UP000887579"/>
    </source>
</evidence>
<dbReference type="WBParaSite" id="ES5_v2.g8236.t1">
    <property type="protein sequence ID" value="ES5_v2.g8236.t1"/>
    <property type="gene ID" value="ES5_v2.g8236"/>
</dbReference>
<evidence type="ECO:0000313" key="2">
    <source>
        <dbReference type="WBParaSite" id="ES5_v2.g8236.t1"/>
    </source>
</evidence>
<protein>
    <submittedName>
        <fullName evidence="2">GrpE protein homolog</fullName>
    </submittedName>
</protein>
<sequence>MSSTSPQVSEAFVRHGIVPDVIQKAPENNLNVSFDNGLKVELGNVLTPSQVKKQPHNIEWNADKNTLYTLVKTDPDAPSRDDPKFREWLHWLVVNIPGTNVGDGKILSEYIGPGPLEGTGLHRYVYLVYKQPGKLSDPEHGLPNRGADNRGGWSVAKFAQKHNLGAPVAGNFFKAEYDYLADLNDKYRRSLAETENVRRRGQKQVEDAKVFAIQSFCKDLLEVADTLDLAIGAVKPENIEKNAEVKNLYDGVVMMKTVLLKTFEKHGLVAISPNGEKFDPYLHEAVFQIPKDQASAKPGHIEHVMKIGYSLHGRPIRAAQVGVVQN</sequence>
<proteinExistence type="predicted"/>
<dbReference type="Proteomes" id="UP000887579">
    <property type="component" value="Unplaced"/>
</dbReference>
<accession>A0AC34GTQ2</accession>
<name>A0AC34GTQ2_9BILA</name>
<organism evidence="1 2">
    <name type="scientific">Panagrolaimus sp. ES5</name>
    <dbReference type="NCBI Taxonomy" id="591445"/>
    <lineage>
        <taxon>Eukaryota</taxon>
        <taxon>Metazoa</taxon>
        <taxon>Ecdysozoa</taxon>
        <taxon>Nematoda</taxon>
        <taxon>Chromadorea</taxon>
        <taxon>Rhabditida</taxon>
        <taxon>Tylenchina</taxon>
        <taxon>Panagrolaimomorpha</taxon>
        <taxon>Panagrolaimoidea</taxon>
        <taxon>Panagrolaimidae</taxon>
        <taxon>Panagrolaimus</taxon>
    </lineage>
</organism>
<reference evidence="2" key="1">
    <citation type="submission" date="2022-11" db="UniProtKB">
        <authorList>
            <consortium name="WormBaseParasite"/>
        </authorList>
    </citation>
    <scope>IDENTIFICATION</scope>
</reference>